<dbReference type="SUPFAM" id="SSF81427">
    <property type="entry name" value="Mitochondrial cytochrome c oxidase subunit VIIc (aka VIIIa)"/>
    <property type="match status" value="1"/>
</dbReference>
<dbReference type="GO" id="GO:0006123">
    <property type="term" value="P:mitochondrial electron transport, cytochrome c to oxygen"/>
    <property type="evidence" value="ECO:0007669"/>
    <property type="project" value="InterPro"/>
</dbReference>
<dbReference type="InterPro" id="IPR004202">
    <property type="entry name" value="COX7C/Cox8"/>
</dbReference>
<dbReference type="AlphaFoldDB" id="A0A433P5I8"/>
<dbReference type="Gene3D" id="4.10.49.10">
    <property type="entry name" value="Cytochrome c oxidase subunit VIIc"/>
    <property type="match status" value="1"/>
</dbReference>
<keyword evidence="5" id="KW-0496">Mitochondrion</keyword>
<evidence type="ECO:0000256" key="1">
    <source>
        <dbReference type="ARBA" id="ARBA00004434"/>
    </source>
</evidence>
<evidence type="ECO:0000313" key="9">
    <source>
        <dbReference type="Proteomes" id="UP000274822"/>
    </source>
</evidence>
<evidence type="ECO:0000256" key="4">
    <source>
        <dbReference type="ARBA" id="ARBA00022792"/>
    </source>
</evidence>
<name>A0A433P5I8_9FUNG</name>
<reference evidence="8 9" key="1">
    <citation type="journal article" date="2018" name="New Phytol.">
        <title>Phylogenomics of Endogonaceae and evolution of mycorrhizas within Mucoromycota.</title>
        <authorList>
            <person name="Chang Y."/>
            <person name="Desiro A."/>
            <person name="Na H."/>
            <person name="Sandor L."/>
            <person name="Lipzen A."/>
            <person name="Clum A."/>
            <person name="Barry K."/>
            <person name="Grigoriev I.V."/>
            <person name="Martin F.M."/>
            <person name="Stajich J.E."/>
            <person name="Smith M.E."/>
            <person name="Bonito G."/>
            <person name="Spatafora J.W."/>
        </authorList>
    </citation>
    <scope>NUCLEOTIDE SEQUENCE [LARGE SCALE GENOMIC DNA]</scope>
    <source>
        <strain evidence="8 9">AD002</strain>
    </source>
</reference>
<evidence type="ECO:0000313" key="8">
    <source>
        <dbReference type="EMBL" id="RUS12814.1"/>
    </source>
</evidence>
<comment type="similarity">
    <text evidence="3">Belongs to the cytochrome c oxidase VIIc family.</text>
</comment>
<proteinExistence type="inferred from homology"/>
<gene>
    <name evidence="8" type="ORF">BC938DRAFT_478399</name>
</gene>
<dbReference type="EMBL" id="RBNJ01032588">
    <property type="protein sequence ID" value="RUS12814.1"/>
    <property type="molecule type" value="Genomic_DNA"/>
</dbReference>
<comment type="pathway">
    <text evidence="2">Energy metabolism; oxidative phosphorylation.</text>
</comment>
<keyword evidence="9" id="KW-1185">Reference proteome</keyword>
<protein>
    <submittedName>
        <fullName evidence="8">Uncharacterized protein</fullName>
    </submittedName>
</protein>
<dbReference type="GO" id="GO:0005743">
    <property type="term" value="C:mitochondrial inner membrane"/>
    <property type="evidence" value="ECO:0007669"/>
    <property type="project" value="UniProtKB-SubCell"/>
</dbReference>
<feature type="transmembrane region" description="Helical" evidence="7">
    <location>
        <begin position="69"/>
        <end position="91"/>
    </location>
</feature>
<dbReference type="InterPro" id="IPR036636">
    <property type="entry name" value="COX7C/Cox8_sf"/>
</dbReference>
<organism evidence="8 9">
    <name type="scientific">Jimgerdemannia flammicorona</name>
    <dbReference type="NCBI Taxonomy" id="994334"/>
    <lineage>
        <taxon>Eukaryota</taxon>
        <taxon>Fungi</taxon>
        <taxon>Fungi incertae sedis</taxon>
        <taxon>Mucoromycota</taxon>
        <taxon>Mucoromycotina</taxon>
        <taxon>Endogonomycetes</taxon>
        <taxon>Endogonales</taxon>
        <taxon>Endogonaceae</taxon>
        <taxon>Jimgerdemannia</taxon>
    </lineage>
</organism>
<sequence length="111" mass="12416">MNTIAIFSRSALRSRAIAPRQLLRSDLYHFENTRGQVRALRQTLAQMCINSIHHFLTLRNIPFSTKNKFGLAAGMLVYLGIGFSVPFLGMFCISQSEGNFGLFNVCSSGLR</sequence>
<dbReference type="UniPathway" id="UPA00705"/>
<evidence type="ECO:0000256" key="3">
    <source>
        <dbReference type="ARBA" id="ARBA00010514"/>
    </source>
</evidence>
<accession>A0A433P5I8</accession>
<comment type="subcellular location">
    <subcellularLocation>
        <location evidence="1">Mitochondrion inner membrane</location>
        <topology evidence="1">Single-pass membrane protein</topology>
    </subcellularLocation>
</comment>
<dbReference type="Proteomes" id="UP000274822">
    <property type="component" value="Unassembled WGS sequence"/>
</dbReference>
<comment type="caution">
    <text evidence="8">The sequence shown here is derived from an EMBL/GenBank/DDBJ whole genome shotgun (WGS) entry which is preliminary data.</text>
</comment>
<keyword evidence="6 7" id="KW-0472">Membrane</keyword>
<dbReference type="GO" id="GO:0045277">
    <property type="term" value="C:respiratory chain complex IV"/>
    <property type="evidence" value="ECO:0007669"/>
    <property type="project" value="InterPro"/>
</dbReference>
<evidence type="ECO:0000256" key="2">
    <source>
        <dbReference type="ARBA" id="ARBA00004673"/>
    </source>
</evidence>
<keyword evidence="7" id="KW-0812">Transmembrane</keyword>
<evidence type="ECO:0000256" key="7">
    <source>
        <dbReference type="SAM" id="Phobius"/>
    </source>
</evidence>
<dbReference type="Pfam" id="PF02935">
    <property type="entry name" value="COX7C"/>
    <property type="match status" value="1"/>
</dbReference>
<evidence type="ECO:0000256" key="5">
    <source>
        <dbReference type="ARBA" id="ARBA00023128"/>
    </source>
</evidence>
<keyword evidence="4" id="KW-0999">Mitochondrion inner membrane</keyword>
<keyword evidence="7" id="KW-1133">Transmembrane helix</keyword>
<evidence type="ECO:0000256" key="6">
    <source>
        <dbReference type="ARBA" id="ARBA00023136"/>
    </source>
</evidence>